<comment type="caution">
    <text evidence="2">The sequence shown here is derived from an EMBL/GenBank/DDBJ whole genome shotgun (WGS) entry which is preliminary data.</text>
</comment>
<dbReference type="Proteomes" id="UP000093902">
    <property type="component" value="Unassembled WGS sequence"/>
</dbReference>
<dbReference type="STRING" id="43304.GCA_001403655_04183"/>
<reference evidence="3" key="1">
    <citation type="submission" date="2016-06" db="EMBL/GenBank/DDBJ databases">
        <authorList>
            <person name="Sutton G."/>
            <person name="Brinkac L."/>
            <person name="Sanka R."/>
            <person name="Adams M."/>
            <person name="Lau E."/>
            <person name="Mehaffy C."/>
            <person name="Tameris M."/>
            <person name="Hatherill M."/>
            <person name="Hanekom W."/>
            <person name="Mahomed H."/>
            <person name="Mcshane H."/>
        </authorList>
    </citation>
    <scope>NUCLEOTIDE SEQUENCE [LARGE SCALE GENOMIC DNA]</scope>
    <source>
        <strain evidence="3">852002-51209_SCH5440388</strain>
    </source>
</reference>
<feature type="transmembrane region" description="Helical" evidence="1">
    <location>
        <begin position="59"/>
        <end position="80"/>
    </location>
</feature>
<name>A0A1A0RCQ1_MYCPR</name>
<sequence length="166" mass="17714">MARDLRSATADVGRLRRVSLNPSHWRQARWMLRAEALPAIAIGILGLLDAYLGPSWLPLTPALSGTLLAIGIAAAVASVWRRVAMYFSAALATASLFLVIISAVAAAHHQPGPLALTNAAILLWALLFCYHIAVGMWLIPDRIGGPAWIPRRNASGTPRGASGHRT</sequence>
<feature type="transmembrane region" description="Helical" evidence="1">
    <location>
        <begin position="119"/>
        <end position="139"/>
    </location>
</feature>
<feature type="transmembrane region" description="Helical" evidence="1">
    <location>
        <begin position="87"/>
        <end position="107"/>
    </location>
</feature>
<dbReference type="RefSeq" id="WP_064930561.1">
    <property type="nucleotide sequence ID" value="NZ_LZSO01000012.1"/>
</dbReference>
<feature type="transmembrane region" description="Helical" evidence="1">
    <location>
        <begin position="36"/>
        <end position="53"/>
    </location>
</feature>
<evidence type="ECO:0000313" key="3">
    <source>
        <dbReference type="Proteomes" id="UP000093902"/>
    </source>
</evidence>
<gene>
    <name evidence="2" type="ORF">A5792_00695</name>
</gene>
<protein>
    <submittedName>
        <fullName evidence="2">Uncharacterized protein</fullName>
    </submittedName>
</protein>
<keyword evidence="1" id="KW-0472">Membrane</keyword>
<dbReference type="EMBL" id="LZSO01000012">
    <property type="protein sequence ID" value="OBB32270.1"/>
    <property type="molecule type" value="Genomic_DNA"/>
</dbReference>
<accession>A0A1A0RCQ1</accession>
<keyword evidence="1" id="KW-1133">Transmembrane helix</keyword>
<organism evidence="2 3">
    <name type="scientific">Mycolicibacterium peregrinum</name>
    <name type="common">Mycobacterium peregrinum</name>
    <dbReference type="NCBI Taxonomy" id="43304"/>
    <lineage>
        <taxon>Bacteria</taxon>
        <taxon>Bacillati</taxon>
        <taxon>Actinomycetota</taxon>
        <taxon>Actinomycetes</taxon>
        <taxon>Mycobacteriales</taxon>
        <taxon>Mycobacteriaceae</taxon>
        <taxon>Mycolicibacterium</taxon>
    </lineage>
</organism>
<proteinExistence type="predicted"/>
<dbReference type="AlphaFoldDB" id="A0A1A0RCQ1"/>
<dbReference type="OrthoDB" id="4640268at2"/>
<keyword evidence="1" id="KW-0812">Transmembrane</keyword>
<evidence type="ECO:0000256" key="1">
    <source>
        <dbReference type="SAM" id="Phobius"/>
    </source>
</evidence>
<evidence type="ECO:0000313" key="2">
    <source>
        <dbReference type="EMBL" id="OBB32270.1"/>
    </source>
</evidence>